<protein>
    <submittedName>
        <fullName evidence="1">Uncharacterized protein</fullName>
    </submittedName>
</protein>
<proteinExistence type="predicted"/>
<dbReference type="AlphaFoldDB" id="A0AAE0XUC6"/>
<dbReference type="EMBL" id="JAWDGP010007563">
    <property type="protein sequence ID" value="KAK3713405.1"/>
    <property type="molecule type" value="Genomic_DNA"/>
</dbReference>
<evidence type="ECO:0000313" key="1">
    <source>
        <dbReference type="EMBL" id="KAK3713405.1"/>
    </source>
</evidence>
<accession>A0AAE0XUC6</accession>
<sequence length="100" mass="11715">MERVPFRNEPLLVSIKLRKCYVGRCKTNYPSQRVEHLKLSPYTAFQTNIAMNMLSNRHVYPTKLNQSGLQRILEHALNISHQIRSWFVVVAISYLQFPLA</sequence>
<comment type="caution">
    <text evidence="1">The sequence shown here is derived from an EMBL/GenBank/DDBJ whole genome shotgun (WGS) entry which is preliminary data.</text>
</comment>
<evidence type="ECO:0000313" key="2">
    <source>
        <dbReference type="Proteomes" id="UP001283361"/>
    </source>
</evidence>
<gene>
    <name evidence="1" type="ORF">RRG08_048328</name>
</gene>
<dbReference type="Proteomes" id="UP001283361">
    <property type="component" value="Unassembled WGS sequence"/>
</dbReference>
<reference evidence="1" key="1">
    <citation type="journal article" date="2023" name="G3 (Bethesda)">
        <title>A reference genome for the long-term kleptoplast-retaining sea slug Elysia crispata morphotype clarki.</title>
        <authorList>
            <person name="Eastman K.E."/>
            <person name="Pendleton A.L."/>
            <person name="Shaikh M.A."/>
            <person name="Suttiyut T."/>
            <person name="Ogas R."/>
            <person name="Tomko P."/>
            <person name="Gavelis G."/>
            <person name="Widhalm J.R."/>
            <person name="Wisecaver J.H."/>
        </authorList>
    </citation>
    <scope>NUCLEOTIDE SEQUENCE</scope>
    <source>
        <strain evidence="1">ECLA1</strain>
    </source>
</reference>
<organism evidence="1 2">
    <name type="scientific">Elysia crispata</name>
    <name type="common">lettuce slug</name>
    <dbReference type="NCBI Taxonomy" id="231223"/>
    <lineage>
        <taxon>Eukaryota</taxon>
        <taxon>Metazoa</taxon>
        <taxon>Spiralia</taxon>
        <taxon>Lophotrochozoa</taxon>
        <taxon>Mollusca</taxon>
        <taxon>Gastropoda</taxon>
        <taxon>Heterobranchia</taxon>
        <taxon>Euthyneura</taxon>
        <taxon>Panpulmonata</taxon>
        <taxon>Sacoglossa</taxon>
        <taxon>Placobranchoidea</taxon>
        <taxon>Plakobranchidae</taxon>
        <taxon>Elysia</taxon>
    </lineage>
</organism>
<keyword evidence="2" id="KW-1185">Reference proteome</keyword>
<name>A0AAE0XUC6_9GAST</name>